<sequence>MKFVIAVAALGVLAARAGPVVETRAPPPGDVDILNLALTLEHLENAFYQLQLRRFSQRDFRNAGLPEGARQQLIEVGMHEMEHVAFLKNLLGGMAVRPCTYRFPVNNPTEFAHLSQVFENVGVGAYTGATASLSKRYVTDSASILGTEARQAAVIASYINGVEGWGGSWNSPLTMSQAYTLASGFIVSCPRDNPPLPVRVFPKLTFPPNAKPGDTVVLTFNNPFGPRVKLWVAFLSGATRTPILVAIINRRVTIPRILKGQVYAIVSTSQFTVRDRDTVAGPALLQFNYNLMGQPIPPMP</sequence>
<dbReference type="EMBL" id="BRPK01000019">
    <property type="protein sequence ID" value="GLB44987.1"/>
    <property type="molecule type" value="Genomic_DNA"/>
</dbReference>
<proteinExistence type="predicted"/>
<dbReference type="PANTHER" id="PTHR38705:SF1">
    <property type="entry name" value="PROTEIN RDS1"/>
    <property type="match status" value="1"/>
</dbReference>
<keyword evidence="1" id="KW-0732">Signal</keyword>
<keyword evidence="3" id="KW-1185">Reference proteome</keyword>
<feature type="chain" id="PRO_5040425278" evidence="1">
    <location>
        <begin position="18"/>
        <end position="300"/>
    </location>
</feature>
<reference evidence="2" key="1">
    <citation type="submission" date="2022-07" db="EMBL/GenBank/DDBJ databases">
        <title>The genome of Lyophyllum shimeji provides insight into the initial evolution of ectomycorrhizal fungal genome.</title>
        <authorList>
            <person name="Kobayashi Y."/>
            <person name="Shibata T."/>
            <person name="Hirakawa H."/>
            <person name="Shigenobu S."/>
            <person name="Nishiyama T."/>
            <person name="Yamada A."/>
            <person name="Hasebe M."/>
            <person name="Kawaguchi M."/>
        </authorList>
    </citation>
    <scope>NUCLEOTIDE SEQUENCE</scope>
    <source>
        <strain evidence="2">AT787</strain>
    </source>
</reference>
<dbReference type="OrthoDB" id="1001765at2759"/>
<gene>
    <name evidence="2" type="ORF">LshimejAT787_1900650</name>
</gene>
<evidence type="ECO:0000256" key="1">
    <source>
        <dbReference type="SAM" id="SignalP"/>
    </source>
</evidence>
<feature type="signal peptide" evidence="1">
    <location>
        <begin position="1"/>
        <end position="17"/>
    </location>
</feature>
<evidence type="ECO:0000313" key="2">
    <source>
        <dbReference type="EMBL" id="GLB44987.1"/>
    </source>
</evidence>
<dbReference type="InterPro" id="IPR039254">
    <property type="entry name" value="Rds1"/>
</dbReference>
<accession>A0A9P3Q1A4</accession>
<evidence type="ECO:0000313" key="3">
    <source>
        <dbReference type="Proteomes" id="UP001063166"/>
    </source>
</evidence>
<dbReference type="InterPro" id="IPR009078">
    <property type="entry name" value="Ferritin-like_SF"/>
</dbReference>
<dbReference type="Proteomes" id="UP001063166">
    <property type="component" value="Unassembled WGS sequence"/>
</dbReference>
<name>A0A9P3Q1A4_LYOSH</name>
<dbReference type="AlphaFoldDB" id="A0A9P3Q1A4"/>
<organism evidence="2 3">
    <name type="scientific">Lyophyllum shimeji</name>
    <name type="common">Hon-shimeji</name>
    <name type="synonym">Tricholoma shimeji</name>
    <dbReference type="NCBI Taxonomy" id="47721"/>
    <lineage>
        <taxon>Eukaryota</taxon>
        <taxon>Fungi</taxon>
        <taxon>Dikarya</taxon>
        <taxon>Basidiomycota</taxon>
        <taxon>Agaricomycotina</taxon>
        <taxon>Agaricomycetes</taxon>
        <taxon>Agaricomycetidae</taxon>
        <taxon>Agaricales</taxon>
        <taxon>Tricholomatineae</taxon>
        <taxon>Lyophyllaceae</taxon>
        <taxon>Lyophyllum</taxon>
    </lineage>
</organism>
<dbReference type="PANTHER" id="PTHR38705">
    <property type="entry name" value="PROTEIN RDS1"/>
    <property type="match status" value="1"/>
</dbReference>
<protein>
    <submittedName>
        <fullName evidence="2">Ferritin-like domain containing protein</fullName>
    </submittedName>
</protein>
<dbReference type="SUPFAM" id="SSF47240">
    <property type="entry name" value="Ferritin-like"/>
    <property type="match status" value="1"/>
</dbReference>
<comment type="caution">
    <text evidence="2">The sequence shown here is derived from an EMBL/GenBank/DDBJ whole genome shotgun (WGS) entry which is preliminary data.</text>
</comment>
<dbReference type="Pfam" id="PF13668">
    <property type="entry name" value="Ferritin_2"/>
    <property type="match status" value="1"/>
</dbReference>